<dbReference type="PANTHER" id="PTHR43058">
    <property type="entry name" value="SLR0655 PROTEIN"/>
    <property type="match status" value="1"/>
</dbReference>
<dbReference type="Gene3D" id="2.170.150.40">
    <property type="entry name" value="Domain of unknown function (DUF427)"/>
    <property type="match status" value="1"/>
</dbReference>
<dbReference type="EMBL" id="BAAATA010000041">
    <property type="protein sequence ID" value="GAA2506885.1"/>
    <property type="molecule type" value="Genomic_DNA"/>
</dbReference>
<dbReference type="InterPro" id="IPR007361">
    <property type="entry name" value="DUF427"/>
</dbReference>
<proteinExistence type="predicted"/>
<accession>A0ABP5ZY27</accession>
<dbReference type="RefSeq" id="WP_344385536.1">
    <property type="nucleotide sequence ID" value="NZ_BAAATA010000041.1"/>
</dbReference>
<sequence length="162" mass="17839">MHLSGSARPRESVRDYPRPPVAVPDERRVVVEFAGLVVADTDRAVRVLETHHPPVFYVPRADVRTELLRRSSTRTWCEWKGAAVHWDLVVGPRLSADAAWSYPDPAPGFAALTDRLAFYPSRVDRCTVGGETVAPQPGDFYGGWITSEVAGPFKGGPGTRGW</sequence>
<keyword evidence="3" id="KW-1185">Reference proteome</keyword>
<dbReference type="Pfam" id="PF04248">
    <property type="entry name" value="NTP_transf_9"/>
    <property type="match status" value="1"/>
</dbReference>
<gene>
    <name evidence="2" type="ORF">GCM10010406_49340</name>
</gene>
<evidence type="ECO:0000259" key="1">
    <source>
        <dbReference type="Pfam" id="PF04248"/>
    </source>
</evidence>
<evidence type="ECO:0000313" key="2">
    <source>
        <dbReference type="EMBL" id="GAA2506885.1"/>
    </source>
</evidence>
<protein>
    <submittedName>
        <fullName evidence="2">DUF427 domain-containing protein</fullName>
    </submittedName>
</protein>
<feature type="domain" description="DUF427" evidence="1">
    <location>
        <begin position="29"/>
        <end position="120"/>
    </location>
</feature>
<reference evidence="3" key="1">
    <citation type="journal article" date="2019" name="Int. J. Syst. Evol. Microbiol.">
        <title>The Global Catalogue of Microorganisms (GCM) 10K type strain sequencing project: providing services to taxonomists for standard genome sequencing and annotation.</title>
        <authorList>
            <consortium name="The Broad Institute Genomics Platform"/>
            <consortium name="The Broad Institute Genome Sequencing Center for Infectious Disease"/>
            <person name="Wu L."/>
            <person name="Ma J."/>
        </authorList>
    </citation>
    <scope>NUCLEOTIDE SEQUENCE [LARGE SCALE GENOMIC DNA]</scope>
    <source>
        <strain evidence="3">JCM 6307</strain>
    </source>
</reference>
<comment type="caution">
    <text evidence="2">The sequence shown here is derived from an EMBL/GenBank/DDBJ whole genome shotgun (WGS) entry which is preliminary data.</text>
</comment>
<organism evidence="2 3">
    <name type="scientific">Streptomyces thermolineatus</name>
    <dbReference type="NCBI Taxonomy" id="44033"/>
    <lineage>
        <taxon>Bacteria</taxon>
        <taxon>Bacillati</taxon>
        <taxon>Actinomycetota</taxon>
        <taxon>Actinomycetes</taxon>
        <taxon>Kitasatosporales</taxon>
        <taxon>Streptomycetaceae</taxon>
        <taxon>Streptomyces</taxon>
    </lineage>
</organism>
<dbReference type="PANTHER" id="PTHR43058:SF1">
    <property type="entry name" value="DUF427 DOMAIN-CONTAINING PROTEIN"/>
    <property type="match status" value="1"/>
</dbReference>
<evidence type="ECO:0000313" key="3">
    <source>
        <dbReference type="Proteomes" id="UP001501358"/>
    </source>
</evidence>
<dbReference type="Proteomes" id="UP001501358">
    <property type="component" value="Unassembled WGS sequence"/>
</dbReference>
<dbReference type="InterPro" id="IPR038694">
    <property type="entry name" value="DUF427_sf"/>
</dbReference>
<name>A0ABP5ZY27_9ACTN</name>